<name>A0A653E683_9PSED</name>
<accession>A0A653E683</accession>
<proteinExistence type="predicted"/>
<reference evidence="2" key="1">
    <citation type="submission" date="2019-02" db="EMBL/GenBank/DDBJ databases">
        <authorList>
            <consortium name="Genoscope - CEA"/>
            <person name="William W."/>
        </authorList>
    </citation>
    <scope>NUCLEOTIDE SEQUENCE [LARGE SCALE GENOMIC DNA]</scope>
    <source>
        <strain evidence="2">YSy11</strain>
    </source>
</reference>
<sequence>MTFHLMTNPFRVTAASASRPKLGQRKRRGRRRSGVTLHGLWLRDSFKRLAASHKQKNEARLPRASFHCEKC</sequence>
<feature type="region of interest" description="Disordered" evidence="1">
    <location>
        <begin position="1"/>
        <end position="34"/>
    </location>
</feature>
<evidence type="ECO:0000313" key="2">
    <source>
        <dbReference type="EMBL" id="VEV98267.1"/>
    </source>
</evidence>
<organism evidence="2">
    <name type="scientific">Pseudomonas marincola</name>
    <dbReference type="NCBI Taxonomy" id="437900"/>
    <lineage>
        <taxon>Bacteria</taxon>
        <taxon>Pseudomonadati</taxon>
        <taxon>Pseudomonadota</taxon>
        <taxon>Gammaproteobacteria</taxon>
        <taxon>Pseudomonadales</taxon>
        <taxon>Pseudomonadaceae</taxon>
        <taxon>Pseudomonas</taxon>
    </lineage>
</organism>
<feature type="compositionally biased region" description="Basic residues" evidence="1">
    <location>
        <begin position="22"/>
        <end position="33"/>
    </location>
</feature>
<gene>
    <name evidence="2" type="ORF">PMYSY11_3223</name>
</gene>
<dbReference type="EMBL" id="LR215729">
    <property type="protein sequence ID" value="VEV98267.1"/>
    <property type="molecule type" value="Genomic_DNA"/>
</dbReference>
<dbReference type="AlphaFoldDB" id="A0A653E683"/>
<evidence type="ECO:0000256" key="1">
    <source>
        <dbReference type="SAM" id="MobiDB-lite"/>
    </source>
</evidence>
<protein>
    <submittedName>
        <fullName evidence="2">Uncharacterized protein</fullName>
    </submittedName>
</protein>